<evidence type="ECO:0000256" key="10">
    <source>
        <dbReference type="SAM" id="Phobius"/>
    </source>
</evidence>
<evidence type="ECO:0000256" key="6">
    <source>
        <dbReference type="ARBA" id="ARBA00039101"/>
    </source>
</evidence>
<feature type="binding site" evidence="9">
    <location>
        <position position="306"/>
    </location>
    <ligand>
        <name>D-dopa</name>
        <dbReference type="ChEBI" id="CHEBI:149689"/>
    </ligand>
</feature>
<feature type="binding site" evidence="9">
    <location>
        <position position="221"/>
    </location>
    <ligand>
        <name>D-dopa</name>
        <dbReference type="ChEBI" id="CHEBI:149689"/>
    </ligand>
</feature>
<dbReference type="GO" id="GO:0019478">
    <property type="term" value="P:D-amino acid catabolic process"/>
    <property type="evidence" value="ECO:0007669"/>
    <property type="project" value="TreeGrafter"/>
</dbReference>
<name>A0A1H7QHW1_STRJI</name>
<dbReference type="PROSITE" id="PS00677">
    <property type="entry name" value="DAO"/>
    <property type="match status" value="1"/>
</dbReference>
<evidence type="ECO:0000256" key="7">
    <source>
        <dbReference type="ARBA" id="ARBA00039751"/>
    </source>
</evidence>
<dbReference type="InterPro" id="IPR023209">
    <property type="entry name" value="DAO"/>
</dbReference>
<keyword evidence="10" id="KW-0812">Transmembrane</keyword>
<evidence type="ECO:0000256" key="4">
    <source>
        <dbReference type="ARBA" id="ARBA00022827"/>
    </source>
</evidence>
<dbReference type="PANTHER" id="PTHR11530:SF11">
    <property type="entry name" value="D-ASPARTATE OXIDASE"/>
    <property type="match status" value="1"/>
</dbReference>
<comment type="similarity">
    <text evidence="2">Belongs to the DAMOX/DASOX family.</text>
</comment>
<dbReference type="GO" id="GO:0005737">
    <property type="term" value="C:cytoplasm"/>
    <property type="evidence" value="ECO:0007669"/>
    <property type="project" value="TreeGrafter"/>
</dbReference>
<feature type="binding site" evidence="9">
    <location>
        <begin position="305"/>
        <end position="310"/>
    </location>
    <ligand>
        <name>FAD</name>
        <dbReference type="ChEBI" id="CHEBI:57692"/>
    </ligand>
</feature>
<dbReference type="GO" id="GO:0071949">
    <property type="term" value="F:FAD binding"/>
    <property type="evidence" value="ECO:0007669"/>
    <property type="project" value="InterPro"/>
</dbReference>
<keyword evidence="3" id="KW-0285">Flavoprotein</keyword>
<feature type="binding site" evidence="9">
    <location>
        <position position="276"/>
    </location>
    <ligand>
        <name>D-dopa</name>
        <dbReference type="ChEBI" id="CHEBI:149689"/>
    </ligand>
</feature>
<dbReference type="InterPro" id="IPR006181">
    <property type="entry name" value="D-amino_acid_oxidase_CS"/>
</dbReference>
<proteinExistence type="inferred from homology"/>
<feature type="domain" description="FAD dependent oxidoreductase" evidence="11">
    <location>
        <begin position="12"/>
        <end position="319"/>
    </location>
</feature>
<dbReference type="eggNOG" id="COG0665">
    <property type="taxonomic scope" value="Bacteria"/>
</dbReference>
<dbReference type="GO" id="GO:0003884">
    <property type="term" value="F:D-amino-acid oxidase activity"/>
    <property type="evidence" value="ECO:0007669"/>
    <property type="project" value="UniProtKB-EC"/>
</dbReference>
<dbReference type="AlphaFoldDB" id="A0A1H7QHW1"/>
<gene>
    <name evidence="12" type="ORF">SAMN05414137_10928</name>
</gene>
<dbReference type="Gene3D" id="3.30.9.10">
    <property type="entry name" value="D-Amino Acid Oxidase, subunit A, domain 2"/>
    <property type="match status" value="1"/>
</dbReference>
<evidence type="ECO:0000256" key="9">
    <source>
        <dbReference type="PIRSR" id="PIRSR000189-1"/>
    </source>
</evidence>
<dbReference type="Gene3D" id="3.40.50.720">
    <property type="entry name" value="NAD(P)-binding Rossmann-like Domain"/>
    <property type="match status" value="1"/>
</dbReference>
<dbReference type="Pfam" id="PF01266">
    <property type="entry name" value="DAO"/>
    <property type="match status" value="1"/>
</dbReference>
<keyword evidence="4 9" id="KW-0274">FAD</keyword>
<evidence type="ECO:0000256" key="5">
    <source>
        <dbReference type="ARBA" id="ARBA00023002"/>
    </source>
</evidence>
<keyword evidence="13" id="KW-1185">Reference proteome</keyword>
<accession>A0A1H7QHW1</accession>
<dbReference type="Proteomes" id="UP000183015">
    <property type="component" value="Unassembled WGS sequence"/>
</dbReference>
<protein>
    <recommendedName>
        <fullName evidence="7">D-amino-acid oxidase</fullName>
        <ecNumber evidence="6">1.4.3.3</ecNumber>
    </recommendedName>
</protein>
<evidence type="ECO:0000256" key="2">
    <source>
        <dbReference type="ARBA" id="ARBA00006730"/>
    </source>
</evidence>
<comment type="cofactor">
    <cofactor evidence="1 9">
        <name>FAD</name>
        <dbReference type="ChEBI" id="CHEBI:57692"/>
    </cofactor>
</comment>
<evidence type="ECO:0000259" key="11">
    <source>
        <dbReference type="Pfam" id="PF01266"/>
    </source>
</evidence>
<organism evidence="12 13">
    <name type="scientific">Streptacidiphilus jiangxiensis</name>
    <dbReference type="NCBI Taxonomy" id="235985"/>
    <lineage>
        <taxon>Bacteria</taxon>
        <taxon>Bacillati</taxon>
        <taxon>Actinomycetota</taxon>
        <taxon>Actinomycetes</taxon>
        <taxon>Kitasatosporales</taxon>
        <taxon>Streptomycetaceae</taxon>
        <taxon>Streptacidiphilus</taxon>
    </lineage>
</organism>
<evidence type="ECO:0000256" key="8">
    <source>
        <dbReference type="ARBA" id="ARBA00049547"/>
    </source>
</evidence>
<dbReference type="RefSeq" id="WP_342342526.1">
    <property type="nucleotide sequence ID" value="NZ_BBPN01000063.1"/>
</dbReference>
<dbReference type="InterPro" id="IPR006076">
    <property type="entry name" value="FAD-dep_OxRdtase"/>
</dbReference>
<evidence type="ECO:0000256" key="3">
    <source>
        <dbReference type="ARBA" id="ARBA00022630"/>
    </source>
</evidence>
<dbReference type="STRING" id="235985.SAMN05414137_10928"/>
<sequence length="330" mass="34638">METISGVERPQVVVVGAGVIGLTTAVVLAEAGLQVRVDAERPPGGTTSVAAGATWGPFMIGPAERVADWARVSLAVFGELAEESSETGVRLMTGSHQSLAPLAAPEWAVAVGARPCEKGELRPGYIGGWQFRAPVLDMPRYLEWLRRRFERAGGQVRAHRYADLAEARTQAPVVVNCTGAGARTLVPDPEVTPVRGQVVVVGSGALREFFVDETPDAELLYAFPHGDTVVLGGTADRGDASLAPSPETTEAILRRCTAVLPELRGAEVLGTRVGLRPAREEVRLGTERGPDTARSGLLVHNYGHGGAGVTVSWGCAEEVLGLIKADGADA</sequence>
<dbReference type="EC" id="1.4.3.3" evidence="6"/>
<evidence type="ECO:0000313" key="13">
    <source>
        <dbReference type="Proteomes" id="UP000183015"/>
    </source>
</evidence>
<dbReference type="SUPFAM" id="SSF51971">
    <property type="entry name" value="Nucleotide-binding domain"/>
    <property type="match status" value="1"/>
</dbReference>
<feature type="transmembrane region" description="Helical" evidence="10">
    <location>
        <begin position="12"/>
        <end position="33"/>
    </location>
</feature>
<dbReference type="EMBL" id="FOAZ01000009">
    <property type="protein sequence ID" value="SEL47516.1"/>
    <property type="molecule type" value="Genomic_DNA"/>
</dbReference>
<keyword evidence="10" id="KW-0472">Membrane</keyword>
<keyword evidence="5" id="KW-0560">Oxidoreductase</keyword>
<dbReference type="PANTHER" id="PTHR11530">
    <property type="entry name" value="D-AMINO ACID OXIDASE"/>
    <property type="match status" value="1"/>
</dbReference>
<reference evidence="13" key="1">
    <citation type="submission" date="2016-10" db="EMBL/GenBank/DDBJ databases">
        <authorList>
            <person name="Varghese N."/>
        </authorList>
    </citation>
    <scope>NUCLEOTIDE SEQUENCE [LARGE SCALE GENOMIC DNA]</scope>
    <source>
        <strain evidence="13">DSM 45096 / BCRC 16803 / CGMCC 4.1857 / CIP 109030 / JCM 12277 / KCTC 19219 / NBRC 100920 / 33214</strain>
    </source>
</reference>
<dbReference type="SUPFAM" id="SSF54373">
    <property type="entry name" value="FAD-linked reductases, C-terminal domain"/>
    <property type="match status" value="1"/>
</dbReference>
<feature type="binding site" evidence="9">
    <location>
        <begin position="47"/>
        <end position="48"/>
    </location>
    <ligand>
        <name>FAD</name>
        <dbReference type="ChEBI" id="CHEBI:57692"/>
    </ligand>
</feature>
<keyword evidence="10" id="KW-1133">Transmembrane helix</keyword>
<evidence type="ECO:0000313" key="12">
    <source>
        <dbReference type="EMBL" id="SEL47516.1"/>
    </source>
</evidence>
<comment type="catalytic activity">
    <reaction evidence="8">
        <text>a D-alpha-amino acid + O2 + H2O = a 2-oxocarboxylate + H2O2 + NH4(+)</text>
        <dbReference type="Rhea" id="RHEA:21816"/>
        <dbReference type="ChEBI" id="CHEBI:15377"/>
        <dbReference type="ChEBI" id="CHEBI:15379"/>
        <dbReference type="ChEBI" id="CHEBI:16240"/>
        <dbReference type="ChEBI" id="CHEBI:28938"/>
        <dbReference type="ChEBI" id="CHEBI:35179"/>
        <dbReference type="ChEBI" id="CHEBI:59871"/>
        <dbReference type="EC" id="1.4.3.3"/>
    </reaction>
    <physiologicalReaction direction="left-to-right" evidence="8">
        <dbReference type="Rhea" id="RHEA:21817"/>
    </physiologicalReaction>
</comment>
<feature type="binding site" evidence="9">
    <location>
        <position position="178"/>
    </location>
    <ligand>
        <name>FAD</name>
        <dbReference type="ChEBI" id="CHEBI:57692"/>
    </ligand>
</feature>
<dbReference type="PIRSF" id="PIRSF000189">
    <property type="entry name" value="D-aa_oxidase"/>
    <property type="match status" value="1"/>
</dbReference>
<evidence type="ECO:0000256" key="1">
    <source>
        <dbReference type="ARBA" id="ARBA00001974"/>
    </source>
</evidence>